<keyword evidence="15" id="KW-1185">Reference proteome</keyword>
<evidence type="ECO:0000256" key="1">
    <source>
        <dbReference type="ARBA" id="ARBA00005265"/>
    </source>
</evidence>
<evidence type="ECO:0000256" key="9">
    <source>
        <dbReference type="ARBA" id="ARBA00048165"/>
    </source>
</evidence>
<keyword evidence="3 12" id="KW-0808">Transferase</keyword>
<dbReference type="Pfam" id="PF05253">
    <property type="entry name" value="zf-U11-48K"/>
    <property type="match status" value="1"/>
</dbReference>
<sequence length="484" mass="55112">MADGPEKSRDLKHCAFFLKRKQRFCRMTVGEGKNYCGEHMIIAGEAESDGRKRITCPLDKKHTVFEDQLSNHLKKCNQTKKTKVVYYSANINTGILNYVFSPDEKVSLKTVSKDKVLQLIEKVKKYHKAQVPVIPHEVLLHSVFQEEMKEMADNPTVLKHLKQQASLIGHIDNLGLLKSNTVFMEFGAGRGKLSHWLQMAIGNSAENVDYLLIDRANNRYKYDRYHRGKDQGPSFQRLNLDIEHLDLSKVPCLLTSNTQKIVAVSKHLCGAATDLTLRCLMETLSRDRKSQVIEGEENSADRESKRLKLASNTGQINGVVLALCCHHCCSWPQYVGRPFLQSLGFTAEDFYLLCCLSSWATCGMRLKKHLRENVGMTVDQTVKDSDTGFDSYNDENHDTKAISEEVIPQDFKESQGKKEESQEDDRWSNYSLLEREEIGRQCKRLIDAGRLWYLESCDFCARLALYVNSTVSLENVVLLATPKS</sequence>
<evidence type="ECO:0000256" key="4">
    <source>
        <dbReference type="ARBA" id="ARBA00022691"/>
    </source>
</evidence>
<evidence type="ECO:0000259" key="13">
    <source>
        <dbReference type="PROSITE" id="PS51800"/>
    </source>
</evidence>
<comment type="caution">
    <text evidence="14">The sequence shown here is derived from an EMBL/GenBank/DDBJ whole genome shotgun (WGS) entry which is preliminary data.</text>
</comment>
<keyword evidence="2 12" id="KW-0489">Methyltransferase</keyword>
<evidence type="ECO:0000256" key="8">
    <source>
        <dbReference type="ARBA" id="ARBA00022833"/>
    </source>
</evidence>
<dbReference type="GO" id="GO:0106050">
    <property type="term" value="F:tRNA 2'-O-methyltransferase activity"/>
    <property type="evidence" value="ECO:0007669"/>
    <property type="project" value="UniProtKB-UniRule"/>
</dbReference>
<comment type="catalytic activity">
    <reaction evidence="11 12">
        <text>adenosine(4) in tRNA(His) + S-adenosyl-L-methionine = 2'-O-methyladenosine(4) in tRNA(His) + S-adenosyl-L-homocysteine + H(+)</text>
        <dbReference type="Rhea" id="RHEA:43196"/>
        <dbReference type="Rhea" id="RHEA-COMP:10401"/>
        <dbReference type="Rhea" id="RHEA-COMP:10402"/>
        <dbReference type="ChEBI" id="CHEBI:15378"/>
        <dbReference type="ChEBI" id="CHEBI:57856"/>
        <dbReference type="ChEBI" id="CHEBI:59789"/>
        <dbReference type="ChEBI" id="CHEBI:74411"/>
        <dbReference type="ChEBI" id="CHEBI:74477"/>
        <dbReference type="EC" id="2.1.1.225"/>
    </reaction>
</comment>
<evidence type="ECO:0000256" key="2">
    <source>
        <dbReference type="ARBA" id="ARBA00022603"/>
    </source>
</evidence>
<dbReference type="PROSITE" id="PS51800">
    <property type="entry name" value="ZF_CHHC_U11_48K"/>
    <property type="match status" value="1"/>
</dbReference>
<dbReference type="InterPro" id="IPR039044">
    <property type="entry name" value="Trm13"/>
</dbReference>
<gene>
    <name evidence="14" type="ORF">P5673_025887</name>
</gene>
<keyword evidence="6 12" id="KW-0479">Metal-binding</keyword>
<comment type="catalytic activity">
    <reaction evidence="9 12">
        <text>cytidine(4) in tRNA(Pro) + S-adenosyl-L-methionine = 2'-O-methylcytidine(4) in tRNA(Pro) + S-adenosyl-L-homocysteine + H(+)</text>
        <dbReference type="Rhea" id="RHEA:32767"/>
        <dbReference type="Rhea" id="RHEA-COMP:10397"/>
        <dbReference type="Rhea" id="RHEA-COMP:10398"/>
        <dbReference type="ChEBI" id="CHEBI:15378"/>
        <dbReference type="ChEBI" id="CHEBI:57856"/>
        <dbReference type="ChEBI" id="CHEBI:59789"/>
        <dbReference type="ChEBI" id="CHEBI:74495"/>
        <dbReference type="ChEBI" id="CHEBI:82748"/>
        <dbReference type="EC" id="2.1.1.225"/>
    </reaction>
</comment>
<dbReference type="Pfam" id="PF05206">
    <property type="entry name" value="TRM13"/>
    <property type="match status" value="1"/>
</dbReference>
<evidence type="ECO:0000256" key="6">
    <source>
        <dbReference type="ARBA" id="ARBA00022723"/>
    </source>
</evidence>
<dbReference type="EC" id="2.1.1.225" evidence="12"/>
<name>A0AAD9UX47_ACRCE</name>
<reference evidence="14" key="1">
    <citation type="journal article" date="2023" name="G3 (Bethesda)">
        <title>Whole genome assembly and annotation of the endangered Caribbean coral Acropora cervicornis.</title>
        <authorList>
            <person name="Selwyn J.D."/>
            <person name="Vollmer S.V."/>
        </authorList>
    </citation>
    <scope>NUCLEOTIDE SEQUENCE</scope>
    <source>
        <strain evidence="14">K2</strain>
    </source>
</reference>
<dbReference type="EMBL" id="JARQWQ010000082">
    <property type="protein sequence ID" value="KAK2552932.1"/>
    <property type="molecule type" value="Genomic_DNA"/>
</dbReference>
<keyword evidence="4 12" id="KW-0949">S-adenosyl-L-methionine</keyword>
<evidence type="ECO:0000313" key="14">
    <source>
        <dbReference type="EMBL" id="KAK2552932.1"/>
    </source>
</evidence>
<feature type="domain" description="CHHC U11-48K-type" evidence="13">
    <location>
        <begin position="53"/>
        <end position="80"/>
    </location>
</feature>
<dbReference type="AlphaFoldDB" id="A0AAD9UX47"/>
<evidence type="ECO:0000256" key="11">
    <source>
        <dbReference type="ARBA" id="ARBA00049393"/>
    </source>
</evidence>
<dbReference type="Pfam" id="PF11722">
    <property type="entry name" value="zf-TRM13_CCCH"/>
    <property type="match status" value="1"/>
</dbReference>
<keyword evidence="5 12" id="KW-0819">tRNA processing</keyword>
<dbReference type="GO" id="GO:0030488">
    <property type="term" value="P:tRNA methylation"/>
    <property type="evidence" value="ECO:0007669"/>
    <property type="project" value="InterPro"/>
</dbReference>
<dbReference type="Proteomes" id="UP001249851">
    <property type="component" value="Unassembled WGS sequence"/>
</dbReference>
<evidence type="ECO:0000256" key="3">
    <source>
        <dbReference type="ARBA" id="ARBA00022679"/>
    </source>
</evidence>
<dbReference type="InterPro" id="IPR007871">
    <property type="entry name" value="Methyltransferase_TRM13"/>
</dbReference>
<dbReference type="InterPro" id="IPR021721">
    <property type="entry name" value="Znf_CCCH-type_TRM13"/>
</dbReference>
<comment type="similarity">
    <text evidence="1 12">Belongs to the methyltransferase TRM13 family.</text>
</comment>
<dbReference type="PANTHER" id="PTHR12998">
    <property type="entry name" value="TRNA:M(4)X MODIFICATION ENZYME TRM13 HOMOLOG"/>
    <property type="match status" value="1"/>
</dbReference>
<comment type="catalytic activity">
    <reaction evidence="10 12">
        <text>cytidine(4) in tRNA(Gly)(GCC) + S-adenosyl-L-methionine = 2'-O-methylcytidine(4) in tRNA(Gly)(GCC) + S-adenosyl-L-homocysteine + H(+)</text>
        <dbReference type="Rhea" id="RHEA:43192"/>
        <dbReference type="Rhea" id="RHEA-COMP:10399"/>
        <dbReference type="Rhea" id="RHEA-COMP:10400"/>
        <dbReference type="ChEBI" id="CHEBI:15378"/>
        <dbReference type="ChEBI" id="CHEBI:57856"/>
        <dbReference type="ChEBI" id="CHEBI:59789"/>
        <dbReference type="ChEBI" id="CHEBI:74495"/>
        <dbReference type="ChEBI" id="CHEBI:82748"/>
        <dbReference type="EC" id="2.1.1.225"/>
    </reaction>
</comment>
<evidence type="ECO:0000256" key="7">
    <source>
        <dbReference type="ARBA" id="ARBA00022771"/>
    </source>
</evidence>
<protein>
    <recommendedName>
        <fullName evidence="12">tRNA:m(4)X modification enzyme TRM13</fullName>
        <ecNumber evidence="12">2.1.1.225</ecNumber>
    </recommendedName>
</protein>
<evidence type="ECO:0000256" key="10">
    <source>
        <dbReference type="ARBA" id="ARBA00048635"/>
    </source>
</evidence>
<proteinExistence type="inferred from homology"/>
<evidence type="ECO:0000256" key="12">
    <source>
        <dbReference type="RuleBase" id="RU367103"/>
    </source>
</evidence>
<accession>A0AAD9UX47</accession>
<comment type="function">
    <text evidence="12">tRNA methylase which 2'-O-methylates cytidine(4) in tRNA(Pro) and tRNA(Gly)(GCC), and adenosine(4) in tRNA(His).</text>
</comment>
<dbReference type="PANTHER" id="PTHR12998:SF0">
    <property type="entry name" value="TRNA:M(4)X MODIFICATION ENZYME TRM13 HOMOLOG"/>
    <property type="match status" value="1"/>
</dbReference>
<evidence type="ECO:0000256" key="5">
    <source>
        <dbReference type="ARBA" id="ARBA00022694"/>
    </source>
</evidence>
<evidence type="ECO:0000313" key="15">
    <source>
        <dbReference type="Proteomes" id="UP001249851"/>
    </source>
</evidence>
<reference evidence="14" key="2">
    <citation type="journal article" date="2023" name="Science">
        <title>Genomic signatures of disease resistance in endangered staghorn corals.</title>
        <authorList>
            <person name="Vollmer S.V."/>
            <person name="Selwyn J.D."/>
            <person name="Despard B.A."/>
            <person name="Roesel C.L."/>
        </authorList>
    </citation>
    <scope>NUCLEOTIDE SEQUENCE</scope>
    <source>
        <strain evidence="14">K2</strain>
    </source>
</reference>
<keyword evidence="7 12" id="KW-0863">Zinc-finger</keyword>
<organism evidence="14 15">
    <name type="scientific">Acropora cervicornis</name>
    <name type="common">Staghorn coral</name>
    <dbReference type="NCBI Taxonomy" id="6130"/>
    <lineage>
        <taxon>Eukaryota</taxon>
        <taxon>Metazoa</taxon>
        <taxon>Cnidaria</taxon>
        <taxon>Anthozoa</taxon>
        <taxon>Hexacorallia</taxon>
        <taxon>Scleractinia</taxon>
        <taxon>Astrocoeniina</taxon>
        <taxon>Acroporidae</taxon>
        <taxon>Acropora</taxon>
    </lineage>
</organism>
<dbReference type="GO" id="GO:0008270">
    <property type="term" value="F:zinc ion binding"/>
    <property type="evidence" value="ECO:0007669"/>
    <property type="project" value="UniProtKB-KW"/>
</dbReference>
<keyword evidence="8 12" id="KW-0862">Zinc</keyword>
<dbReference type="InterPro" id="IPR022776">
    <property type="entry name" value="TRM13/UPF0224_CHHC_Znf_dom"/>
</dbReference>